<name>A0AAD7PG06_QUISA</name>
<reference evidence="2" key="1">
    <citation type="journal article" date="2023" name="Science">
        <title>Elucidation of the pathway for biosynthesis of saponin adjuvants from the soapbark tree.</title>
        <authorList>
            <person name="Reed J."/>
            <person name="Orme A."/>
            <person name="El-Demerdash A."/>
            <person name="Owen C."/>
            <person name="Martin L.B.B."/>
            <person name="Misra R.C."/>
            <person name="Kikuchi S."/>
            <person name="Rejzek M."/>
            <person name="Martin A.C."/>
            <person name="Harkess A."/>
            <person name="Leebens-Mack J."/>
            <person name="Louveau T."/>
            <person name="Stephenson M.J."/>
            <person name="Osbourn A."/>
        </authorList>
    </citation>
    <scope>NUCLEOTIDE SEQUENCE</scope>
    <source>
        <strain evidence="2">S10</strain>
    </source>
</reference>
<evidence type="ECO:0000256" key="1">
    <source>
        <dbReference type="SAM" id="MobiDB-lite"/>
    </source>
</evidence>
<gene>
    <name evidence="2" type="ORF">O6P43_025799</name>
</gene>
<feature type="compositionally biased region" description="Polar residues" evidence="1">
    <location>
        <begin position="32"/>
        <end position="41"/>
    </location>
</feature>
<keyword evidence="2" id="KW-0808">Transferase</keyword>
<evidence type="ECO:0000313" key="2">
    <source>
        <dbReference type="EMBL" id="KAJ7954193.1"/>
    </source>
</evidence>
<feature type="region of interest" description="Disordered" evidence="1">
    <location>
        <begin position="1"/>
        <end position="45"/>
    </location>
</feature>
<organism evidence="2 3">
    <name type="scientific">Quillaja saponaria</name>
    <name type="common">Soap bark tree</name>
    <dbReference type="NCBI Taxonomy" id="32244"/>
    <lineage>
        <taxon>Eukaryota</taxon>
        <taxon>Viridiplantae</taxon>
        <taxon>Streptophyta</taxon>
        <taxon>Embryophyta</taxon>
        <taxon>Tracheophyta</taxon>
        <taxon>Spermatophyta</taxon>
        <taxon>Magnoliopsida</taxon>
        <taxon>eudicotyledons</taxon>
        <taxon>Gunneridae</taxon>
        <taxon>Pentapetalae</taxon>
        <taxon>rosids</taxon>
        <taxon>fabids</taxon>
        <taxon>Fabales</taxon>
        <taxon>Quillajaceae</taxon>
        <taxon>Quillaja</taxon>
    </lineage>
</organism>
<sequence>MTTRKTGESRIRKPARVRSPAASKSTKHFMSPTVSASSKVTVSPRKKILHERNEPVRPSVSSCDSKSPFRKVTFAELPEEIDSKGEIGLEEELLESLTVPMNSQVPDFKVPLSSKTEPELLVKIVTEEQNCVNLDPTFNISPTPPRISSHSTLLAPLDADPLMPPYDPKTTSPYDPERNYMSPRPQFLCYRPHPRVKYYKERGGIRTEERLYVWKLFRH</sequence>
<comment type="caution">
    <text evidence="2">The sequence shown here is derived from an EMBL/GenBank/DDBJ whole genome shotgun (WGS) entry which is preliminary data.</text>
</comment>
<dbReference type="AlphaFoldDB" id="A0AAD7PG06"/>
<keyword evidence="3" id="KW-1185">Reference proteome</keyword>
<dbReference type="KEGG" id="qsa:O6P43_025799"/>
<evidence type="ECO:0000313" key="3">
    <source>
        <dbReference type="Proteomes" id="UP001163823"/>
    </source>
</evidence>
<dbReference type="EMBL" id="JARAOO010000010">
    <property type="protein sequence ID" value="KAJ7954193.1"/>
    <property type="molecule type" value="Genomic_DNA"/>
</dbReference>
<dbReference type="GO" id="GO:0016301">
    <property type="term" value="F:kinase activity"/>
    <property type="evidence" value="ECO:0007669"/>
    <property type="project" value="UniProtKB-KW"/>
</dbReference>
<dbReference type="PANTHER" id="PTHR34775">
    <property type="entry name" value="TRANSMEMBRANE PROTEIN"/>
    <property type="match status" value="1"/>
</dbReference>
<dbReference type="PANTHER" id="PTHR34775:SF4">
    <property type="entry name" value="TRANSMEMBRANE PROTEIN"/>
    <property type="match status" value="1"/>
</dbReference>
<protein>
    <submittedName>
        <fullName evidence="2">Serine/threonine-protein kinase TOR</fullName>
    </submittedName>
</protein>
<proteinExistence type="predicted"/>
<dbReference type="Proteomes" id="UP001163823">
    <property type="component" value="Chromosome 10"/>
</dbReference>
<accession>A0AAD7PG06</accession>
<feature type="compositionally biased region" description="Basic and acidic residues" evidence="1">
    <location>
        <begin position="1"/>
        <end position="11"/>
    </location>
</feature>
<keyword evidence="2" id="KW-0418">Kinase</keyword>